<feature type="transmembrane region" description="Helical" evidence="12">
    <location>
        <begin position="89"/>
        <end position="113"/>
    </location>
</feature>
<name>A0A941HYR8_9MICO</name>
<dbReference type="EMBL" id="JAGSNF010000009">
    <property type="protein sequence ID" value="MBR7743273.1"/>
    <property type="molecule type" value="Genomic_DNA"/>
</dbReference>
<keyword evidence="5 11" id="KW-0812">Transmembrane</keyword>
<proteinExistence type="inferred from homology"/>
<feature type="transmembrane region" description="Helical" evidence="12">
    <location>
        <begin position="62"/>
        <end position="83"/>
    </location>
</feature>
<evidence type="ECO:0000256" key="9">
    <source>
        <dbReference type="ARBA" id="ARBA00023027"/>
    </source>
</evidence>
<evidence type="ECO:0000256" key="1">
    <source>
        <dbReference type="ARBA" id="ARBA00004370"/>
    </source>
</evidence>
<dbReference type="Pfam" id="PF00507">
    <property type="entry name" value="Oxidored_q4"/>
    <property type="match status" value="1"/>
</dbReference>
<comment type="catalytic activity">
    <reaction evidence="11">
        <text>a quinone + NADH + 5 H(+)(in) = a quinol + NAD(+) + 4 H(+)(out)</text>
        <dbReference type="Rhea" id="RHEA:57888"/>
        <dbReference type="ChEBI" id="CHEBI:15378"/>
        <dbReference type="ChEBI" id="CHEBI:24646"/>
        <dbReference type="ChEBI" id="CHEBI:57540"/>
        <dbReference type="ChEBI" id="CHEBI:57945"/>
        <dbReference type="ChEBI" id="CHEBI:132124"/>
    </reaction>
</comment>
<keyword evidence="14" id="KW-1185">Reference proteome</keyword>
<evidence type="ECO:0000256" key="5">
    <source>
        <dbReference type="ARBA" id="ARBA00022692"/>
    </source>
</evidence>
<dbReference type="GO" id="GO:0030964">
    <property type="term" value="C:NADH dehydrogenase complex"/>
    <property type="evidence" value="ECO:0007669"/>
    <property type="project" value="TreeGrafter"/>
</dbReference>
<dbReference type="FunFam" id="1.20.58.1610:FF:000002">
    <property type="entry name" value="NADH-quinone oxidoreductase subunit A"/>
    <property type="match status" value="1"/>
</dbReference>
<dbReference type="PANTHER" id="PTHR11058">
    <property type="entry name" value="NADH-UBIQUINONE OXIDOREDUCTASE CHAIN 3"/>
    <property type="match status" value="1"/>
</dbReference>
<reference evidence="13" key="1">
    <citation type="submission" date="2021-04" db="EMBL/GenBank/DDBJ databases">
        <title>Phycicoccus avicenniae sp. nov., a novel endophytic actinomycetes isolated from branch of Avicennia mariana.</title>
        <authorList>
            <person name="Tuo L."/>
        </authorList>
    </citation>
    <scope>NUCLEOTIDE SEQUENCE</scope>
    <source>
        <strain evidence="13">BSK3Z-2</strain>
    </source>
</reference>
<keyword evidence="13" id="KW-0560">Oxidoreductase</keyword>
<evidence type="ECO:0000256" key="6">
    <source>
        <dbReference type="ARBA" id="ARBA00022719"/>
    </source>
</evidence>
<dbReference type="GO" id="GO:0048038">
    <property type="term" value="F:quinone binding"/>
    <property type="evidence" value="ECO:0007669"/>
    <property type="project" value="UniProtKB-KW"/>
</dbReference>
<keyword evidence="10 12" id="KW-0472">Membrane</keyword>
<gene>
    <name evidence="13" type="ORF">KC207_08225</name>
</gene>
<dbReference type="InterPro" id="IPR038430">
    <property type="entry name" value="NDAH_ubi_oxred_su3_sf"/>
</dbReference>
<dbReference type="RefSeq" id="WP_211602513.1">
    <property type="nucleotide sequence ID" value="NZ_JAGSNF010000009.1"/>
</dbReference>
<evidence type="ECO:0000256" key="3">
    <source>
        <dbReference type="ARBA" id="ARBA00022448"/>
    </source>
</evidence>
<keyword evidence="7" id="KW-1278">Translocase</keyword>
<dbReference type="Gene3D" id="1.20.58.1610">
    <property type="entry name" value="NADH:ubiquinone/plastoquinone oxidoreductase, chain 3"/>
    <property type="match status" value="1"/>
</dbReference>
<comment type="function">
    <text evidence="11">NDH-1 shuttles electrons from NADH, via FMN and iron-sulfur (Fe-S) centers, to quinones in the respiratory chain.</text>
</comment>
<feature type="transmembrane region" description="Helical" evidence="12">
    <location>
        <begin position="6"/>
        <end position="29"/>
    </location>
</feature>
<evidence type="ECO:0000256" key="4">
    <source>
        <dbReference type="ARBA" id="ARBA00022475"/>
    </source>
</evidence>
<protein>
    <recommendedName>
        <fullName evidence="11">NADH-quinone oxidoreductase subunit</fullName>
        <ecNumber evidence="11">7.1.1.-</ecNumber>
    </recommendedName>
</protein>
<dbReference type="GO" id="GO:0008137">
    <property type="term" value="F:NADH dehydrogenase (ubiquinone) activity"/>
    <property type="evidence" value="ECO:0007669"/>
    <property type="project" value="InterPro"/>
</dbReference>
<dbReference type="PANTHER" id="PTHR11058:SF22">
    <property type="entry name" value="NADH-QUINONE OXIDOREDUCTASE SUBUNIT A"/>
    <property type="match status" value="1"/>
</dbReference>
<evidence type="ECO:0000256" key="12">
    <source>
        <dbReference type="SAM" id="Phobius"/>
    </source>
</evidence>
<comment type="caution">
    <text evidence="13">The sequence shown here is derived from an EMBL/GenBank/DDBJ whole genome shotgun (WGS) entry which is preliminary data.</text>
</comment>
<evidence type="ECO:0000313" key="14">
    <source>
        <dbReference type="Proteomes" id="UP000677016"/>
    </source>
</evidence>
<dbReference type="GO" id="GO:0016491">
    <property type="term" value="F:oxidoreductase activity"/>
    <property type="evidence" value="ECO:0007669"/>
    <property type="project" value="UniProtKB-KW"/>
</dbReference>
<keyword evidence="4" id="KW-1003">Cell membrane</keyword>
<accession>A0A941HYR8</accession>
<evidence type="ECO:0000256" key="7">
    <source>
        <dbReference type="ARBA" id="ARBA00022967"/>
    </source>
</evidence>
<evidence type="ECO:0000256" key="2">
    <source>
        <dbReference type="ARBA" id="ARBA00008472"/>
    </source>
</evidence>
<sequence>MNNPYVPLLVLLVLGAGFAVLSVGTSLVVGPKRYNRAKFEAYECGIQPTPRAQGGGRVPVKYFLTGMLFIIFDVEALFLYPFAVAFDQLSLWALGAMVVFLLNAFFIADAYVWKRGGLEWD</sequence>
<dbReference type="GO" id="GO:0005886">
    <property type="term" value="C:plasma membrane"/>
    <property type="evidence" value="ECO:0007669"/>
    <property type="project" value="UniProtKB-SubCell"/>
</dbReference>
<dbReference type="AlphaFoldDB" id="A0A941HYR8"/>
<dbReference type="EC" id="7.1.1.-" evidence="11"/>
<dbReference type="NCBIfam" id="NF005922">
    <property type="entry name" value="PRK07928.1"/>
    <property type="match status" value="1"/>
</dbReference>
<dbReference type="Proteomes" id="UP000677016">
    <property type="component" value="Unassembled WGS sequence"/>
</dbReference>
<keyword evidence="9 11" id="KW-0520">NAD</keyword>
<keyword evidence="8 12" id="KW-1133">Transmembrane helix</keyword>
<comment type="subcellular location">
    <subcellularLocation>
        <location evidence="11">Cell membrane</location>
        <topology evidence="11">Multi-pass membrane protein</topology>
    </subcellularLocation>
    <subcellularLocation>
        <location evidence="1">Membrane</location>
    </subcellularLocation>
</comment>
<evidence type="ECO:0000313" key="13">
    <source>
        <dbReference type="EMBL" id="MBR7743273.1"/>
    </source>
</evidence>
<dbReference type="InterPro" id="IPR000440">
    <property type="entry name" value="NADH_UbQ/plastoQ_OxRdtase_su3"/>
</dbReference>
<evidence type="ECO:0000256" key="8">
    <source>
        <dbReference type="ARBA" id="ARBA00022989"/>
    </source>
</evidence>
<evidence type="ECO:0000256" key="11">
    <source>
        <dbReference type="RuleBase" id="RU003639"/>
    </source>
</evidence>
<organism evidence="13 14">
    <name type="scientific">Phycicoccus avicenniae</name>
    <dbReference type="NCBI Taxonomy" id="2828860"/>
    <lineage>
        <taxon>Bacteria</taxon>
        <taxon>Bacillati</taxon>
        <taxon>Actinomycetota</taxon>
        <taxon>Actinomycetes</taxon>
        <taxon>Micrococcales</taxon>
        <taxon>Intrasporangiaceae</taxon>
        <taxon>Phycicoccus</taxon>
    </lineage>
</organism>
<keyword evidence="6 11" id="KW-0874">Quinone</keyword>
<keyword evidence="3" id="KW-0813">Transport</keyword>
<evidence type="ECO:0000256" key="10">
    <source>
        <dbReference type="ARBA" id="ARBA00023136"/>
    </source>
</evidence>
<comment type="similarity">
    <text evidence="2 11">Belongs to the complex I subunit 3 family.</text>
</comment>